<sequence length="289" mass="31268">MVNLTAHTSSTSGDEPESSDGALARGRDDVPPPKAPLAPNEGKSLMVEVEGAYWARVPIRTDLFRRGDDLVDKVAAYVTKTVALMASDASFTGAFLEPWYVVVSEKIVAISQGRSYFTWEINPGRAARLLSKMVRRTPYGIGLGSPWTMQLAINEAGLPRILLAAAASVVGKMLGRRGWFYVVAGHRVNAIDGPTPYSAFPSNVSAKLPPAEPDKVAARITQALRSQLDGDAARTLSGTVIIDSNDLGREVLGHDSDRLPRFFCELFRDNPFGQGRQQTPIAVCVRMPS</sequence>
<evidence type="ECO:0000256" key="1">
    <source>
        <dbReference type="SAM" id="MobiDB-lite"/>
    </source>
</evidence>
<dbReference type="AlphaFoldDB" id="A0A3D9V7N4"/>
<keyword evidence="3" id="KW-0436">Ligase</keyword>
<dbReference type="OrthoDB" id="9763290at2"/>
<organism evidence="3 4">
    <name type="scientific">Thermasporomyces composti</name>
    <dbReference type="NCBI Taxonomy" id="696763"/>
    <lineage>
        <taxon>Bacteria</taxon>
        <taxon>Bacillati</taxon>
        <taxon>Actinomycetota</taxon>
        <taxon>Actinomycetes</taxon>
        <taxon>Propionibacteriales</taxon>
        <taxon>Nocardioidaceae</taxon>
        <taxon>Thermasporomyces</taxon>
    </lineage>
</organism>
<gene>
    <name evidence="3" type="ORF">DFJ64_0415</name>
</gene>
<evidence type="ECO:0000259" key="2">
    <source>
        <dbReference type="Pfam" id="PF01996"/>
    </source>
</evidence>
<dbReference type="GO" id="GO:0016874">
    <property type="term" value="F:ligase activity"/>
    <property type="evidence" value="ECO:0007669"/>
    <property type="project" value="UniProtKB-KW"/>
</dbReference>
<evidence type="ECO:0000313" key="3">
    <source>
        <dbReference type="EMBL" id="REF35045.1"/>
    </source>
</evidence>
<feature type="domain" description="Coenzyme F420:L-glutamate ligase-like" evidence="2">
    <location>
        <begin position="59"/>
        <end position="231"/>
    </location>
</feature>
<dbReference type="EMBL" id="QTUC01000001">
    <property type="protein sequence ID" value="REF35045.1"/>
    <property type="molecule type" value="Genomic_DNA"/>
</dbReference>
<accession>A0A3D9V7N4</accession>
<dbReference type="SUPFAM" id="SSF144010">
    <property type="entry name" value="CofE-like"/>
    <property type="match status" value="1"/>
</dbReference>
<feature type="compositionally biased region" description="Polar residues" evidence="1">
    <location>
        <begin position="1"/>
        <end position="13"/>
    </location>
</feature>
<reference evidence="3 4" key="1">
    <citation type="submission" date="2018-08" db="EMBL/GenBank/DDBJ databases">
        <title>Sequencing the genomes of 1000 actinobacteria strains.</title>
        <authorList>
            <person name="Klenk H.-P."/>
        </authorList>
    </citation>
    <scope>NUCLEOTIDE SEQUENCE [LARGE SCALE GENOMIC DNA]</scope>
    <source>
        <strain evidence="3 4">DSM 22891</strain>
    </source>
</reference>
<feature type="region of interest" description="Disordered" evidence="1">
    <location>
        <begin position="1"/>
        <end position="41"/>
    </location>
</feature>
<dbReference type="InterPro" id="IPR002847">
    <property type="entry name" value="F420-0_gamma-glut_ligase-dom"/>
</dbReference>
<comment type="caution">
    <text evidence="3">The sequence shown here is derived from an EMBL/GenBank/DDBJ whole genome shotgun (WGS) entry which is preliminary data.</text>
</comment>
<protein>
    <submittedName>
        <fullName evidence="3">F420-0:gamma-glutamyl ligase</fullName>
    </submittedName>
</protein>
<name>A0A3D9V7N4_THECX</name>
<dbReference type="Proteomes" id="UP000256485">
    <property type="component" value="Unassembled WGS sequence"/>
</dbReference>
<keyword evidence="4" id="KW-1185">Reference proteome</keyword>
<dbReference type="RefSeq" id="WP_115848902.1">
    <property type="nucleotide sequence ID" value="NZ_QTUC01000001.1"/>
</dbReference>
<proteinExistence type="predicted"/>
<dbReference type="Pfam" id="PF01996">
    <property type="entry name" value="F420_ligase"/>
    <property type="match status" value="1"/>
</dbReference>
<evidence type="ECO:0000313" key="4">
    <source>
        <dbReference type="Proteomes" id="UP000256485"/>
    </source>
</evidence>